<dbReference type="InterPro" id="IPR009081">
    <property type="entry name" value="PP-bd_ACP"/>
</dbReference>
<dbReference type="Proteomes" id="UP000482800">
    <property type="component" value="Unassembled WGS sequence"/>
</dbReference>
<reference evidence="2 3" key="1">
    <citation type="submission" date="2020-03" db="EMBL/GenBank/DDBJ databases">
        <title>Whole genome shotgun sequence of Phytohabitans houttuyneae NBRC 108639.</title>
        <authorList>
            <person name="Komaki H."/>
            <person name="Tamura T."/>
        </authorList>
    </citation>
    <scope>NUCLEOTIDE SEQUENCE [LARGE SCALE GENOMIC DNA]</scope>
    <source>
        <strain evidence="2 3">NBRC 108639</strain>
    </source>
</reference>
<reference evidence="2 3" key="2">
    <citation type="submission" date="2020-03" db="EMBL/GenBank/DDBJ databases">
        <authorList>
            <person name="Ichikawa N."/>
            <person name="Kimura A."/>
            <person name="Kitahashi Y."/>
            <person name="Uohara A."/>
        </authorList>
    </citation>
    <scope>NUCLEOTIDE SEQUENCE [LARGE SCALE GENOMIC DNA]</scope>
    <source>
        <strain evidence="2 3">NBRC 108639</strain>
    </source>
</reference>
<proteinExistence type="predicted"/>
<dbReference type="Pfam" id="PF00550">
    <property type="entry name" value="PP-binding"/>
    <property type="match status" value="1"/>
</dbReference>
<dbReference type="EMBL" id="BLPF01000002">
    <property type="protein sequence ID" value="GFJ80788.1"/>
    <property type="molecule type" value="Genomic_DNA"/>
</dbReference>
<dbReference type="RefSeq" id="WP_173059066.1">
    <property type="nucleotide sequence ID" value="NZ_BAABGO010000070.1"/>
</dbReference>
<evidence type="ECO:0000313" key="2">
    <source>
        <dbReference type="EMBL" id="GFJ80788.1"/>
    </source>
</evidence>
<evidence type="ECO:0000313" key="3">
    <source>
        <dbReference type="Proteomes" id="UP000482800"/>
    </source>
</evidence>
<dbReference type="Gene3D" id="1.10.1200.10">
    <property type="entry name" value="ACP-like"/>
    <property type="match status" value="1"/>
</dbReference>
<gene>
    <name evidence="2" type="ORF">Phou_049680</name>
</gene>
<organism evidence="2 3">
    <name type="scientific">Phytohabitans houttuyneae</name>
    <dbReference type="NCBI Taxonomy" id="1076126"/>
    <lineage>
        <taxon>Bacteria</taxon>
        <taxon>Bacillati</taxon>
        <taxon>Actinomycetota</taxon>
        <taxon>Actinomycetes</taxon>
        <taxon>Micromonosporales</taxon>
        <taxon>Micromonosporaceae</taxon>
    </lineage>
</organism>
<comment type="caution">
    <text evidence="2">The sequence shown here is derived from an EMBL/GenBank/DDBJ whole genome shotgun (WGS) entry which is preliminary data.</text>
</comment>
<accession>A0A6V8KEM5</accession>
<dbReference type="InterPro" id="IPR036736">
    <property type="entry name" value="ACP-like_sf"/>
</dbReference>
<dbReference type="AlphaFoldDB" id="A0A6V8KEM5"/>
<sequence length="94" mass="10326">MTDTPSERPGADQIAAGVTAFLHERVKVTPDPEQDLFAAGLVSSMFAMELVVHLEREHDIVIAGPDLVLDNFRSVRRMTDLVLRLREEPVASGA</sequence>
<keyword evidence="3" id="KW-1185">Reference proteome</keyword>
<name>A0A6V8KEM5_9ACTN</name>
<protein>
    <recommendedName>
        <fullName evidence="1">Carrier domain-containing protein</fullName>
    </recommendedName>
</protein>
<feature type="domain" description="Carrier" evidence="1">
    <location>
        <begin position="30"/>
        <end position="82"/>
    </location>
</feature>
<dbReference type="SUPFAM" id="SSF47336">
    <property type="entry name" value="ACP-like"/>
    <property type="match status" value="1"/>
</dbReference>
<evidence type="ECO:0000259" key="1">
    <source>
        <dbReference type="Pfam" id="PF00550"/>
    </source>
</evidence>